<protein>
    <submittedName>
        <fullName evidence="2">Uncharacterized protein</fullName>
    </submittedName>
</protein>
<evidence type="ECO:0000313" key="2">
    <source>
        <dbReference type="EMBL" id="CAF5160216.1"/>
    </source>
</evidence>
<evidence type="ECO:0000256" key="1">
    <source>
        <dbReference type="SAM" id="MobiDB-lite"/>
    </source>
</evidence>
<dbReference type="AlphaFoldDB" id="A0A8S3GCS3"/>
<sequence length="138" mass="14500">KTRTDPAAGTTQSDVGNNRAASSSRKRKSVESVTNDRKEDQVTTSNNPCTNQMTEARASSGKMRPPSGKQSSVPVIEETETGIRKTSARTNNAQPVAGKAADQAETSSETKNTKGENDIGSNGVSDNDDSPECSSHEG</sequence>
<name>A0A8S3GCS3_9BILA</name>
<dbReference type="Proteomes" id="UP000681967">
    <property type="component" value="Unassembled WGS sequence"/>
</dbReference>
<feature type="region of interest" description="Disordered" evidence="1">
    <location>
        <begin position="1"/>
        <end position="138"/>
    </location>
</feature>
<proteinExistence type="predicted"/>
<comment type="caution">
    <text evidence="2">The sequence shown here is derived from an EMBL/GenBank/DDBJ whole genome shotgun (WGS) entry which is preliminary data.</text>
</comment>
<organism evidence="2 3">
    <name type="scientific">Rotaria magnacalcarata</name>
    <dbReference type="NCBI Taxonomy" id="392030"/>
    <lineage>
        <taxon>Eukaryota</taxon>
        <taxon>Metazoa</taxon>
        <taxon>Spiralia</taxon>
        <taxon>Gnathifera</taxon>
        <taxon>Rotifera</taxon>
        <taxon>Eurotatoria</taxon>
        <taxon>Bdelloidea</taxon>
        <taxon>Philodinida</taxon>
        <taxon>Philodinidae</taxon>
        <taxon>Rotaria</taxon>
    </lineage>
</organism>
<reference evidence="2" key="1">
    <citation type="submission" date="2021-02" db="EMBL/GenBank/DDBJ databases">
        <authorList>
            <person name="Nowell W R."/>
        </authorList>
    </citation>
    <scope>NUCLEOTIDE SEQUENCE</scope>
</reference>
<accession>A0A8S3GCS3</accession>
<feature type="non-terminal residue" evidence="2">
    <location>
        <position position="1"/>
    </location>
</feature>
<feature type="compositionally biased region" description="Polar residues" evidence="1">
    <location>
        <begin position="42"/>
        <end position="54"/>
    </location>
</feature>
<dbReference type="EMBL" id="CAJOBH010265149">
    <property type="protein sequence ID" value="CAF5160216.1"/>
    <property type="molecule type" value="Genomic_DNA"/>
</dbReference>
<evidence type="ECO:0000313" key="3">
    <source>
        <dbReference type="Proteomes" id="UP000681967"/>
    </source>
</evidence>
<gene>
    <name evidence="2" type="ORF">BYL167_LOCUS74351</name>
</gene>